<dbReference type="PANTHER" id="PTHR14871:SF1">
    <property type="entry name" value="DYNEIN REGULATORY COMPLEX PROTEIN 9"/>
    <property type="match status" value="1"/>
</dbReference>
<dbReference type="InterPro" id="IPR042618">
    <property type="entry name" value="IQCG"/>
</dbReference>
<dbReference type="WBParaSite" id="SMTH1_15290.1">
    <property type="protein sequence ID" value="SMTH1_15290.1"/>
    <property type="gene ID" value="SMTH1_15290"/>
</dbReference>
<keyword evidence="5" id="KW-0966">Cell projection</keyword>
<keyword evidence="7" id="KW-0812">Transmembrane</keyword>
<evidence type="ECO:0000256" key="1">
    <source>
        <dbReference type="ARBA" id="ARBA00004245"/>
    </source>
</evidence>
<keyword evidence="3" id="KW-0963">Cytoplasm</keyword>
<dbReference type="AlphaFoldDB" id="A0AA85AWF4"/>
<dbReference type="Proteomes" id="UP000050791">
    <property type="component" value="Unassembled WGS sequence"/>
</dbReference>
<keyword evidence="7" id="KW-1133">Transmembrane helix</keyword>
<evidence type="ECO:0008006" key="10">
    <source>
        <dbReference type="Google" id="ProtNLM"/>
    </source>
</evidence>
<sequence>MERSTAFSLCVILHDAVKEFKILANVVDIMRKKKQRINLNYSEAEEFVLKQMNKILEKYSFKYSASFQDMHMEVLKELQKTSKITEYPSTATVVEDSFFSTKYMEKLMKEIFCLIDVLEKLAEEIQNTGSCNSLQQSVDKEESEFKEIEHILERERQAREKIKEMKHKIQEKNEEGIKIIEQGKETIAYLKDQVQEMKAKIIMEEKYITRYSAVKLEEFQSQCDQKENEIKHQIDFVQSNRNTEERVHAEITSYLNDRISYLRKHEEFWKEKSDKDITQFKQELNELKDKKEKNLSKLSELSLLYKEYEAVVLSDRIEKEKARQREEQEELELLAACKIQNWWRTVCVQHNLGPYGKKKRKGTKTKKGKGKKKLSVTWISAINILIIWYFGIFVCP</sequence>
<evidence type="ECO:0000256" key="2">
    <source>
        <dbReference type="ARBA" id="ARBA00004316"/>
    </source>
</evidence>
<organism evidence="8 9">
    <name type="scientific">Schistosoma mattheei</name>
    <dbReference type="NCBI Taxonomy" id="31246"/>
    <lineage>
        <taxon>Eukaryota</taxon>
        <taxon>Metazoa</taxon>
        <taxon>Spiralia</taxon>
        <taxon>Lophotrochozoa</taxon>
        <taxon>Platyhelminthes</taxon>
        <taxon>Trematoda</taxon>
        <taxon>Digenea</taxon>
        <taxon>Strigeidida</taxon>
        <taxon>Schistosomatoidea</taxon>
        <taxon>Schistosomatidae</taxon>
        <taxon>Schistosoma</taxon>
    </lineage>
</organism>
<protein>
    <recommendedName>
        <fullName evidence="10">Dynein regulatory complex protein 9</fullName>
    </recommendedName>
</protein>
<dbReference type="GO" id="GO:0005737">
    <property type="term" value="C:cytoplasm"/>
    <property type="evidence" value="ECO:0007669"/>
    <property type="project" value="TreeGrafter"/>
</dbReference>
<keyword evidence="7" id="KW-0472">Membrane</keyword>
<evidence type="ECO:0000256" key="7">
    <source>
        <dbReference type="SAM" id="Phobius"/>
    </source>
</evidence>
<dbReference type="GO" id="GO:0005856">
    <property type="term" value="C:cytoskeleton"/>
    <property type="evidence" value="ECO:0007669"/>
    <property type="project" value="UniProtKB-SubCell"/>
</dbReference>
<name>A0AA85AWF4_9TREM</name>
<evidence type="ECO:0000256" key="3">
    <source>
        <dbReference type="ARBA" id="ARBA00022490"/>
    </source>
</evidence>
<feature type="coiled-coil region" evidence="6">
    <location>
        <begin position="104"/>
        <end position="200"/>
    </location>
</feature>
<comment type="subcellular location">
    <subcellularLocation>
        <location evidence="2">Cell projection</location>
    </subcellularLocation>
    <subcellularLocation>
        <location evidence="1">Cytoplasm</location>
        <location evidence="1">Cytoskeleton</location>
    </subcellularLocation>
</comment>
<feature type="transmembrane region" description="Helical" evidence="7">
    <location>
        <begin position="374"/>
        <end position="394"/>
    </location>
</feature>
<evidence type="ECO:0000313" key="9">
    <source>
        <dbReference type="WBParaSite" id="SMTH1_15290.1"/>
    </source>
</evidence>
<reference evidence="9" key="1">
    <citation type="submission" date="2023-11" db="UniProtKB">
        <authorList>
            <consortium name="WormBaseParasite"/>
        </authorList>
    </citation>
    <scope>IDENTIFICATION</scope>
</reference>
<dbReference type="GO" id="GO:0044782">
    <property type="term" value="P:cilium organization"/>
    <property type="evidence" value="ECO:0007669"/>
    <property type="project" value="TreeGrafter"/>
</dbReference>
<evidence type="ECO:0000313" key="8">
    <source>
        <dbReference type="Proteomes" id="UP000050791"/>
    </source>
</evidence>
<dbReference type="GO" id="GO:0031514">
    <property type="term" value="C:motile cilium"/>
    <property type="evidence" value="ECO:0007669"/>
    <property type="project" value="TreeGrafter"/>
</dbReference>
<accession>A0AA85AWF4</accession>
<proteinExistence type="predicted"/>
<evidence type="ECO:0000256" key="6">
    <source>
        <dbReference type="SAM" id="Coils"/>
    </source>
</evidence>
<feature type="coiled-coil region" evidence="6">
    <location>
        <begin position="270"/>
        <end position="334"/>
    </location>
</feature>
<keyword evidence="4" id="KW-0206">Cytoskeleton</keyword>
<evidence type="ECO:0000256" key="5">
    <source>
        <dbReference type="ARBA" id="ARBA00023273"/>
    </source>
</evidence>
<keyword evidence="6" id="KW-0175">Coiled coil</keyword>
<dbReference type="PANTHER" id="PTHR14871">
    <property type="entry name" value="DYNEIN REGULATORY COMPLEX PROTEIN 9"/>
    <property type="match status" value="1"/>
</dbReference>
<evidence type="ECO:0000256" key="4">
    <source>
        <dbReference type="ARBA" id="ARBA00023212"/>
    </source>
</evidence>